<evidence type="ECO:0000313" key="6">
    <source>
        <dbReference type="Proteomes" id="UP001596392"/>
    </source>
</evidence>
<comment type="caution">
    <text evidence="5">The sequence shown here is derived from an EMBL/GenBank/DDBJ whole genome shotgun (WGS) entry which is preliminary data.</text>
</comment>
<dbReference type="InterPro" id="IPR003593">
    <property type="entry name" value="AAA+_ATPase"/>
</dbReference>
<sequence length="529" mass="57036">MPAQTLIATDLVKIFGDRRVLDGVSLTVSAGRRVGLVGENGAGKSTLLRLLAGADTPDSGTVTRPDDLGLLHQELPYSPGDTVGGVLAEALKESRELLALLDELARDLGDTDRLDAYGHALARAEQLGVWDAERRAELVMHGLGLAGLARERTLGTLSGGQRSRVALAALLVRRPAALLLDEPTNHLDDEAVAFVEQQLRQLPGAVVVASHDRVFLDEVCTDIVDLDPSDDSPGGLVRYGGAYTEYVQAKRERRARWERAYADRQDELAALRLSAATTARQVAPGRPPRDADKMGYKFHGARVQSQVSRRVRNAEQRLAVLERDPIRRPPALLQFQAPALTSAGAGEDAALTLRDVHVPGRLALDRLDLPADGRLLITGPNGAGKSTLLSVLAGQLRPAQGSVTRRRGLRVGLLAQDDRFDDPAATPRALYDRCHAETPLVELGLVAPRDLDRPVGALSVGQRRRVALALLIADPPHLLLLDEPTNHLSPALADELEDALGRAPGAIVVASHDRWLRRHWAGARLDLVC</sequence>
<dbReference type="EMBL" id="JBHTAC010000059">
    <property type="protein sequence ID" value="MFC7247588.1"/>
    <property type="molecule type" value="Genomic_DNA"/>
</dbReference>
<evidence type="ECO:0000256" key="1">
    <source>
        <dbReference type="ARBA" id="ARBA00022737"/>
    </source>
</evidence>
<dbReference type="Pfam" id="PF00005">
    <property type="entry name" value="ABC_tran"/>
    <property type="match status" value="2"/>
</dbReference>
<dbReference type="PROSITE" id="PS50893">
    <property type="entry name" value="ABC_TRANSPORTER_2"/>
    <property type="match status" value="1"/>
</dbReference>
<dbReference type="PROSITE" id="PS00211">
    <property type="entry name" value="ABC_TRANSPORTER_1"/>
    <property type="match status" value="2"/>
</dbReference>
<evidence type="ECO:0000256" key="3">
    <source>
        <dbReference type="ARBA" id="ARBA00022840"/>
    </source>
</evidence>
<dbReference type="RefSeq" id="WP_376810306.1">
    <property type="nucleotide sequence ID" value="NZ_JBHTAC010000059.1"/>
</dbReference>
<feature type="domain" description="ABC transporter" evidence="4">
    <location>
        <begin position="6"/>
        <end position="259"/>
    </location>
</feature>
<dbReference type="PANTHER" id="PTHR19211:SF14">
    <property type="entry name" value="ATP-BINDING CASSETTE SUB-FAMILY F MEMBER 1"/>
    <property type="match status" value="1"/>
</dbReference>
<proteinExistence type="predicted"/>
<organism evidence="5 6">
    <name type="scientific">Catellatospora aurea</name>
    <dbReference type="NCBI Taxonomy" id="1337874"/>
    <lineage>
        <taxon>Bacteria</taxon>
        <taxon>Bacillati</taxon>
        <taxon>Actinomycetota</taxon>
        <taxon>Actinomycetes</taxon>
        <taxon>Micromonosporales</taxon>
        <taxon>Micromonosporaceae</taxon>
        <taxon>Catellatospora</taxon>
    </lineage>
</organism>
<evidence type="ECO:0000313" key="5">
    <source>
        <dbReference type="EMBL" id="MFC7247588.1"/>
    </source>
</evidence>
<reference evidence="6" key="1">
    <citation type="journal article" date="2019" name="Int. J. Syst. Evol. Microbiol.">
        <title>The Global Catalogue of Microorganisms (GCM) 10K type strain sequencing project: providing services to taxonomists for standard genome sequencing and annotation.</title>
        <authorList>
            <consortium name="The Broad Institute Genomics Platform"/>
            <consortium name="The Broad Institute Genome Sequencing Center for Infectious Disease"/>
            <person name="Wu L."/>
            <person name="Ma J."/>
        </authorList>
    </citation>
    <scope>NUCLEOTIDE SEQUENCE [LARGE SCALE GENOMIC DNA]</scope>
    <source>
        <strain evidence="6">CGMCC 1.9106</strain>
    </source>
</reference>
<dbReference type="InterPro" id="IPR017871">
    <property type="entry name" value="ABC_transporter-like_CS"/>
</dbReference>
<keyword evidence="1" id="KW-0677">Repeat</keyword>
<dbReference type="PANTHER" id="PTHR19211">
    <property type="entry name" value="ATP-BINDING TRANSPORT PROTEIN-RELATED"/>
    <property type="match status" value="1"/>
</dbReference>
<dbReference type="SMART" id="SM00382">
    <property type="entry name" value="AAA"/>
    <property type="match status" value="2"/>
</dbReference>
<keyword evidence="2" id="KW-0547">Nucleotide-binding</keyword>
<gene>
    <name evidence="5" type="ORF">ACFQO7_34430</name>
</gene>
<dbReference type="GO" id="GO:0005524">
    <property type="term" value="F:ATP binding"/>
    <property type="evidence" value="ECO:0007669"/>
    <property type="project" value="UniProtKB-KW"/>
</dbReference>
<dbReference type="SUPFAM" id="SSF52540">
    <property type="entry name" value="P-loop containing nucleoside triphosphate hydrolases"/>
    <property type="match status" value="2"/>
</dbReference>
<evidence type="ECO:0000256" key="2">
    <source>
        <dbReference type="ARBA" id="ARBA00022741"/>
    </source>
</evidence>
<dbReference type="InterPro" id="IPR027417">
    <property type="entry name" value="P-loop_NTPase"/>
</dbReference>
<evidence type="ECO:0000259" key="4">
    <source>
        <dbReference type="PROSITE" id="PS50893"/>
    </source>
</evidence>
<dbReference type="InterPro" id="IPR003439">
    <property type="entry name" value="ABC_transporter-like_ATP-bd"/>
</dbReference>
<accession>A0ABW2HB84</accession>
<dbReference type="Gene3D" id="3.40.50.300">
    <property type="entry name" value="P-loop containing nucleotide triphosphate hydrolases"/>
    <property type="match status" value="2"/>
</dbReference>
<dbReference type="CDD" id="cd03221">
    <property type="entry name" value="ABCF_EF-3"/>
    <property type="match status" value="1"/>
</dbReference>
<dbReference type="Proteomes" id="UP001596392">
    <property type="component" value="Unassembled WGS sequence"/>
</dbReference>
<keyword evidence="3 5" id="KW-0067">ATP-binding</keyword>
<protein>
    <submittedName>
        <fullName evidence="5">ABC-F family ATP-binding cassette domain-containing protein</fullName>
    </submittedName>
</protein>
<dbReference type="InterPro" id="IPR050611">
    <property type="entry name" value="ABCF"/>
</dbReference>
<keyword evidence="6" id="KW-1185">Reference proteome</keyword>
<name>A0ABW2HB84_9ACTN</name>